<protein>
    <recommendedName>
        <fullName evidence="3">Small ribosomal subunit protein bS16</fullName>
    </recommendedName>
</protein>
<dbReference type="Proteomes" id="UP000319486">
    <property type="component" value="Unassembled WGS sequence"/>
</dbReference>
<dbReference type="EMBL" id="RCZO01000002">
    <property type="protein sequence ID" value="TPG10637.1"/>
    <property type="molecule type" value="Genomic_DNA"/>
</dbReference>
<dbReference type="RefSeq" id="WP_140650082.1">
    <property type="nucleotide sequence ID" value="NZ_RCZB01000001.1"/>
</dbReference>
<evidence type="ECO:0000256" key="3">
    <source>
        <dbReference type="HAMAP-Rule" id="MF_00385"/>
    </source>
</evidence>
<dbReference type="InterPro" id="IPR020592">
    <property type="entry name" value="Ribosomal_bS16_CS"/>
</dbReference>
<dbReference type="Pfam" id="PF00886">
    <property type="entry name" value="Ribosomal_S16"/>
    <property type="match status" value="1"/>
</dbReference>
<dbReference type="GO" id="GO:0003735">
    <property type="term" value="F:structural constituent of ribosome"/>
    <property type="evidence" value="ECO:0007669"/>
    <property type="project" value="InterPro"/>
</dbReference>
<dbReference type="GO" id="GO:0005737">
    <property type="term" value="C:cytoplasm"/>
    <property type="evidence" value="ECO:0007669"/>
    <property type="project" value="UniProtKB-ARBA"/>
</dbReference>
<dbReference type="OrthoDB" id="9807878at2"/>
<dbReference type="HAMAP" id="MF_00385">
    <property type="entry name" value="Ribosomal_bS16"/>
    <property type="match status" value="1"/>
</dbReference>
<dbReference type="GO" id="GO:0015935">
    <property type="term" value="C:small ribosomal subunit"/>
    <property type="evidence" value="ECO:0007669"/>
    <property type="project" value="TreeGrafter"/>
</dbReference>
<reference evidence="4 5" key="1">
    <citation type="journal article" date="2019" name="Environ. Microbiol.">
        <title>Species interactions and distinct microbial communities in high Arctic permafrost affected cryosols are associated with the CH4 and CO2 gas fluxes.</title>
        <authorList>
            <person name="Altshuler I."/>
            <person name="Hamel J."/>
            <person name="Turney S."/>
            <person name="Magnuson E."/>
            <person name="Levesque R."/>
            <person name="Greer C."/>
            <person name="Whyte L.G."/>
        </authorList>
    </citation>
    <scope>NUCLEOTIDE SEQUENCE [LARGE SCALE GENOMIC DNA]</scope>
    <source>
        <strain evidence="4 5">S13Y</strain>
    </source>
</reference>
<dbReference type="STRING" id="582702.SAMN05192579_106155"/>
<evidence type="ECO:0000256" key="2">
    <source>
        <dbReference type="ARBA" id="ARBA00023274"/>
    </source>
</evidence>
<name>A0A502CBX2_9GAMM</name>
<evidence type="ECO:0000313" key="5">
    <source>
        <dbReference type="Proteomes" id="UP000319486"/>
    </source>
</evidence>
<evidence type="ECO:0000313" key="4">
    <source>
        <dbReference type="EMBL" id="TPG10637.1"/>
    </source>
</evidence>
<dbReference type="SUPFAM" id="SSF54565">
    <property type="entry name" value="Ribosomal protein S16"/>
    <property type="match status" value="1"/>
</dbReference>
<organism evidence="4 5">
    <name type="scientific">Rhodanobacter glycinis</name>
    <dbReference type="NCBI Taxonomy" id="582702"/>
    <lineage>
        <taxon>Bacteria</taxon>
        <taxon>Pseudomonadati</taxon>
        <taxon>Pseudomonadota</taxon>
        <taxon>Gammaproteobacteria</taxon>
        <taxon>Lysobacterales</taxon>
        <taxon>Rhodanobacteraceae</taxon>
        <taxon>Rhodanobacter</taxon>
    </lineage>
</organism>
<gene>
    <name evidence="3" type="primary">rpsP</name>
    <name evidence="4" type="ORF">EAH88_06005</name>
</gene>
<dbReference type="InterPro" id="IPR000307">
    <property type="entry name" value="Ribosomal_bS16"/>
</dbReference>
<evidence type="ECO:0000256" key="1">
    <source>
        <dbReference type="ARBA" id="ARBA00022980"/>
    </source>
</evidence>
<accession>A0A502CBX2</accession>
<dbReference type="PROSITE" id="PS00732">
    <property type="entry name" value="RIBOSOMAL_S16"/>
    <property type="match status" value="1"/>
</dbReference>
<proteinExistence type="inferred from homology"/>
<sequence length="86" mass="9590">MVKIRLSRGGAKGRPFYHVVVTDQRSKRDGRNIENIGYYNPVASGKDKRLELNVERVREWVGKGAQLTDKVAALVKEAGKLQQPAA</sequence>
<dbReference type="GO" id="GO:0006412">
    <property type="term" value="P:translation"/>
    <property type="evidence" value="ECO:0007669"/>
    <property type="project" value="UniProtKB-UniRule"/>
</dbReference>
<dbReference type="Gene3D" id="3.30.1320.10">
    <property type="match status" value="1"/>
</dbReference>
<dbReference type="NCBIfam" id="TIGR00002">
    <property type="entry name" value="S16"/>
    <property type="match status" value="1"/>
</dbReference>
<keyword evidence="5" id="KW-1185">Reference proteome</keyword>
<keyword evidence="2 3" id="KW-0687">Ribonucleoprotein</keyword>
<dbReference type="InterPro" id="IPR023803">
    <property type="entry name" value="Ribosomal_bS16_dom_sf"/>
</dbReference>
<comment type="similarity">
    <text evidence="3">Belongs to the bacterial ribosomal protein bS16 family.</text>
</comment>
<dbReference type="PANTHER" id="PTHR12919">
    <property type="entry name" value="30S RIBOSOMAL PROTEIN S16"/>
    <property type="match status" value="1"/>
</dbReference>
<dbReference type="PANTHER" id="PTHR12919:SF20">
    <property type="entry name" value="SMALL RIBOSOMAL SUBUNIT PROTEIN BS16M"/>
    <property type="match status" value="1"/>
</dbReference>
<dbReference type="AlphaFoldDB" id="A0A502CBX2"/>
<comment type="caution">
    <text evidence="4">The sequence shown here is derived from an EMBL/GenBank/DDBJ whole genome shotgun (WGS) entry which is preliminary data.</text>
</comment>
<keyword evidence="1 3" id="KW-0689">Ribosomal protein</keyword>